<evidence type="ECO:0000256" key="1">
    <source>
        <dbReference type="SAM" id="SignalP"/>
    </source>
</evidence>
<organism evidence="2">
    <name type="scientific">Anopheles triannulatus</name>
    <dbReference type="NCBI Taxonomy" id="58253"/>
    <lineage>
        <taxon>Eukaryota</taxon>
        <taxon>Metazoa</taxon>
        <taxon>Ecdysozoa</taxon>
        <taxon>Arthropoda</taxon>
        <taxon>Hexapoda</taxon>
        <taxon>Insecta</taxon>
        <taxon>Pterygota</taxon>
        <taxon>Neoptera</taxon>
        <taxon>Endopterygota</taxon>
        <taxon>Diptera</taxon>
        <taxon>Nematocera</taxon>
        <taxon>Culicoidea</taxon>
        <taxon>Culicidae</taxon>
        <taxon>Anophelinae</taxon>
        <taxon>Anopheles</taxon>
    </lineage>
</organism>
<name>A0A2M4B541_9DIPT</name>
<dbReference type="AlphaFoldDB" id="A0A2M4B541"/>
<dbReference type="EMBL" id="GGFK01014779">
    <property type="protein sequence ID" value="MBW48100.1"/>
    <property type="molecule type" value="Transcribed_RNA"/>
</dbReference>
<feature type="chain" id="PRO_5014597722" evidence="1">
    <location>
        <begin position="16"/>
        <end position="207"/>
    </location>
</feature>
<sequence>MVILCVFSIGGFAMTNPPRECNPIVFSYTWMSAKRKRSREVNAPRHRRCTPRSASTSTRTIITLFKADAIMCVHLLVEDVDHNRSRCTCHHGAKKGRKDRSSSLLQLHLATSPTIIIINNSSTRFRPRFLHQRAKDSKREWKRTSESTIKKEGKTMVYAKRTKHRTYPQYIICSWLCQARPAGTRHGTAPHSILNSLQLHRLALMLL</sequence>
<accession>A0A2M4B541</accession>
<reference evidence="2" key="1">
    <citation type="submission" date="2018-01" db="EMBL/GenBank/DDBJ databases">
        <title>An insight into the sialome of Amazonian anophelines.</title>
        <authorList>
            <person name="Ribeiro J.M."/>
            <person name="Scarpassa V."/>
            <person name="Calvo E."/>
        </authorList>
    </citation>
    <scope>NUCLEOTIDE SEQUENCE</scope>
    <source>
        <tissue evidence="2">Salivary glands</tissue>
    </source>
</reference>
<feature type="signal peptide" evidence="1">
    <location>
        <begin position="1"/>
        <end position="15"/>
    </location>
</feature>
<evidence type="ECO:0000313" key="2">
    <source>
        <dbReference type="EMBL" id="MBW48100.1"/>
    </source>
</evidence>
<proteinExistence type="predicted"/>
<protein>
    <submittedName>
        <fullName evidence="2">Putative secreted protein</fullName>
    </submittedName>
</protein>
<keyword evidence="1" id="KW-0732">Signal</keyword>